<feature type="non-terminal residue" evidence="2">
    <location>
        <position position="1"/>
    </location>
</feature>
<organism evidence="2 3">
    <name type="scientific">Mucuna pruriens</name>
    <name type="common">Velvet bean</name>
    <name type="synonym">Dolichos pruriens</name>
    <dbReference type="NCBI Taxonomy" id="157652"/>
    <lineage>
        <taxon>Eukaryota</taxon>
        <taxon>Viridiplantae</taxon>
        <taxon>Streptophyta</taxon>
        <taxon>Embryophyta</taxon>
        <taxon>Tracheophyta</taxon>
        <taxon>Spermatophyta</taxon>
        <taxon>Magnoliopsida</taxon>
        <taxon>eudicotyledons</taxon>
        <taxon>Gunneridae</taxon>
        <taxon>Pentapetalae</taxon>
        <taxon>rosids</taxon>
        <taxon>fabids</taxon>
        <taxon>Fabales</taxon>
        <taxon>Fabaceae</taxon>
        <taxon>Papilionoideae</taxon>
        <taxon>50 kb inversion clade</taxon>
        <taxon>NPAAA clade</taxon>
        <taxon>indigoferoid/millettioid clade</taxon>
        <taxon>Phaseoleae</taxon>
        <taxon>Mucuna</taxon>
    </lineage>
</organism>
<dbReference type="EMBL" id="QJKJ01013153">
    <property type="protein sequence ID" value="RDX67039.1"/>
    <property type="molecule type" value="Genomic_DNA"/>
</dbReference>
<comment type="caution">
    <text evidence="2">The sequence shown here is derived from an EMBL/GenBank/DDBJ whole genome shotgun (WGS) entry which is preliminary data.</text>
</comment>
<accession>A0A371EMB9</accession>
<name>A0A371EMB9_MUCPR</name>
<dbReference type="AlphaFoldDB" id="A0A371EMB9"/>
<sequence length="83" mass="9042">MVLRGNGEVKSKSSQKEATSHSKVESSREHSHYEGDFLMLRRLMRKLCSIIIDGGSSANVASARLVGKLGVPTLPHHFLAIPS</sequence>
<gene>
    <name evidence="2" type="ORF">CR513_54131</name>
</gene>
<keyword evidence="3" id="KW-1185">Reference proteome</keyword>
<proteinExistence type="predicted"/>
<evidence type="ECO:0000313" key="3">
    <source>
        <dbReference type="Proteomes" id="UP000257109"/>
    </source>
</evidence>
<evidence type="ECO:0000313" key="2">
    <source>
        <dbReference type="EMBL" id="RDX67039.1"/>
    </source>
</evidence>
<protein>
    <submittedName>
        <fullName evidence="2">Uncharacterized protein</fullName>
    </submittedName>
</protein>
<reference evidence="2" key="1">
    <citation type="submission" date="2018-05" db="EMBL/GenBank/DDBJ databases">
        <title>Draft genome of Mucuna pruriens seed.</title>
        <authorList>
            <person name="Nnadi N.E."/>
            <person name="Vos R."/>
            <person name="Hasami M.H."/>
            <person name="Devisetty U.K."/>
            <person name="Aguiy J.C."/>
        </authorList>
    </citation>
    <scope>NUCLEOTIDE SEQUENCE [LARGE SCALE GENOMIC DNA]</scope>
    <source>
        <strain evidence="2">JCA_2017</strain>
    </source>
</reference>
<feature type="compositionally biased region" description="Basic and acidic residues" evidence="1">
    <location>
        <begin position="7"/>
        <end position="32"/>
    </location>
</feature>
<evidence type="ECO:0000256" key="1">
    <source>
        <dbReference type="SAM" id="MobiDB-lite"/>
    </source>
</evidence>
<dbReference type="Proteomes" id="UP000257109">
    <property type="component" value="Unassembled WGS sequence"/>
</dbReference>
<feature type="region of interest" description="Disordered" evidence="1">
    <location>
        <begin position="1"/>
        <end position="32"/>
    </location>
</feature>